<dbReference type="EMBL" id="MNUY01000074">
    <property type="protein sequence ID" value="OIO12958.1"/>
    <property type="molecule type" value="Genomic_DNA"/>
</dbReference>
<dbReference type="AlphaFoldDB" id="A0A1J4TR57"/>
<dbReference type="Proteomes" id="UP000183120">
    <property type="component" value="Unassembled WGS sequence"/>
</dbReference>
<dbReference type="STRING" id="1805209.AUJ73_04685"/>
<protein>
    <submittedName>
        <fullName evidence="1">Uncharacterized protein</fullName>
    </submittedName>
</protein>
<gene>
    <name evidence="1" type="ORF">AUJ73_04685</name>
</gene>
<organism evidence="1 2">
    <name type="scientific">Candidatus Gottesmanbacteria bacterium CG1_02_37_22</name>
    <dbReference type="NCBI Taxonomy" id="1805209"/>
    <lineage>
        <taxon>Bacteria</taxon>
        <taxon>Candidatus Gottesmaniibacteriota</taxon>
    </lineage>
</organism>
<name>A0A1J4TR57_9BACT</name>
<comment type="caution">
    <text evidence="1">The sequence shown here is derived from an EMBL/GenBank/DDBJ whole genome shotgun (WGS) entry which is preliminary data.</text>
</comment>
<evidence type="ECO:0000313" key="1">
    <source>
        <dbReference type="EMBL" id="OIO12958.1"/>
    </source>
</evidence>
<accession>A0A1J4TR57</accession>
<evidence type="ECO:0000313" key="2">
    <source>
        <dbReference type="Proteomes" id="UP000183120"/>
    </source>
</evidence>
<reference evidence="1 2" key="1">
    <citation type="journal article" date="2016" name="Environ. Microbiol.">
        <title>Genomic resolution of a cold subsurface aquifer community provides metabolic insights for novel microbes adapted to high CO concentrations.</title>
        <authorList>
            <person name="Probst A.J."/>
            <person name="Castelle C.J."/>
            <person name="Singh A."/>
            <person name="Brown C.T."/>
            <person name="Anantharaman K."/>
            <person name="Sharon I."/>
            <person name="Hug L.A."/>
            <person name="Burstein D."/>
            <person name="Emerson J.B."/>
            <person name="Thomas B.C."/>
            <person name="Banfield J.F."/>
        </authorList>
    </citation>
    <scope>NUCLEOTIDE SEQUENCE [LARGE SCALE GENOMIC DNA]</scope>
    <source>
        <strain evidence="1">CG1_02_37_22</strain>
    </source>
</reference>
<proteinExistence type="predicted"/>
<sequence length="652" mass="73465">MVKQLNERSGGVKVIELTSLEKARSHTGQLPLAGFADGDGRQFYVAMDYSPMETALTMRRSDYMGVPDLPNYLIRPKDIKAYRLNSDDIIDLQKGSADREVIMRLSVEDMATEEEKVWDKGLSLGDFLKVLCRAEFVEPKKYASTSAVLAHPLVILPLEENEWIFLGSPDTTKAFIWTVDPSSQLTVMFRKVIGKLIDAGYFTAENIEGIDVKWPEGKSPKDRFLELLRERTLQSLAEQERQASESKRSRRPLFDGLGRLTRSDRASRMQASAISLVDRQLAELTPTQIAEMRLALPQTLKGMLSEMDYASLRELAVSYLGPVSGYGIFENLRTEDDVSLPVDMHEAELPPFAHLGNLKHLLEVEGDSDPDYLAKISAEMVAVQDGLLARAGKRMDGEVMKEAVQALNNAAGRIRERAMQAEVRPKGYYLFTESVPDEMTFSQVLERLLSEFGLDKRVGDFISRGAWISRSNDRIDLEIGWRIAIDKISGLTWLQKIGGVLEVRNGFTKLSLFVTDILPGGEKNIRAVHLTNEKIKRYRAHGVIGGTYGDYSLQDYDDETQETAKRVLWEVNYDKKRIEDGYEIQEGKGKIKADRGVSVHPSGLHFLPANYRNWINNREIASLADKLKPAMEEERTGSDYISVKEIEGLFPV</sequence>